<keyword evidence="4" id="KW-0949">S-adenosyl-L-methionine</keyword>
<dbReference type="VEuPathDB" id="FungiDB:BO71DRAFT_450459"/>
<evidence type="ECO:0000313" key="8">
    <source>
        <dbReference type="Proteomes" id="UP000247810"/>
    </source>
</evidence>
<dbReference type="Pfam" id="PF01596">
    <property type="entry name" value="Methyltransf_3"/>
    <property type="match status" value="1"/>
</dbReference>
<comment type="similarity">
    <text evidence="6">Belongs to the class I-like SAM-binding methyltransferase superfamily. Cation-dependent O-methyltransferase family.</text>
</comment>
<keyword evidence="3 7" id="KW-0808">Transferase</keyword>
<dbReference type="PANTHER" id="PTHR43836">
    <property type="entry name" value="CATECHOL O-METHYLTRANSFERASE 1-RELATED"/>
    <property type="match status" value="1"/>
</dbReference>
<evidence type="ECO:0000256" key="4">
    <source>
        <dbReference type="ARBA" id="ARBA00022691"/>
    </source>
</evidence>
<dbReference type="PROSITE" id="PS51682">
    <property type="entry name" value="SAM_OMT_I"/>
    <property type="match status" value="1"/>
</dbReference>
<evidence type="ECO:0000256" key="3">
    <source>
        <dbReference type="ARBA" id="ARBA00022679"/>
    </source>
</evidence>
<dbReference type="SUPFAM" id="SSF53335">
    <property type="entry name" value="S-adenosyl-L-methionine-dependent methyltransferases"/>
    <property type="match status" value="1"/>
</dbReference>
<keyword evidence="2 7" id="KW-0489">Methyltransferase</keyword>
<dbReference type="EC" id="2.1.1.6" evidence="1"/>
<dbReference type="GO" id="GO:0032259">
    <property type="term" value="P:methylation"/>
    <property type="evidence" value="ECO:0007669"/>
    <property type="project" value="UniProtKB-KW"/>
</dbReference>
<dbReference type="STRING" id="1448320.A0A319D954"/>
<dbReference type="GO" id="GO:0008171">
    <property type="term" value="F:O-methyltransferase activity"/>
    <property type="evidence" value="ECO:0007669"/>
    <property type="project" value="InterPro"/>
</dbReference>
<evidence type="ECO:0000256" key="2">
    <source>
        <dbReference type="ARBA" id="ARBA00022603"/>
    </source>
</evidence>
<protein>
    <recommendedName>
        <fullName evidence="1">catechol O-methyltransferase</fullName>
        <ecNumber evidence="1">2.1.1.6</ecNumber>
    </recommendedName>
</protein>
<accession>A0A319D954</accession>
<dbReference type="OrthoDB" id="186626at2759"/>
<dbReference type="Proteomes" id="UP000247810">
    <property type="component" value="Unassembled WGS sequence"/>
</dbReference>
<dbReference type="Gene3D" id="3.40.50.150">
    <property type="entry name" value="Vaccinia Virus protein VP39"/>
    <property type="match status" value="1"/>
</dbReference>
<dbReference type="EMBL" id="KZ825884">
    <property type="protein sequence ID" value="PYH93850.1"/>
    <property type="molecule type" value="Genomic_DNA"/>
</dbReference>
<evidence type="ECO:0000256" key="6">
    <source>
        <dbReference type="ARBA" id="ARBA00023453"/>
    </source>
</evidence>
<evidence type="ECO:0000256" key="5">
    <source>
        <dbReference type="ARBA" id="ARBA00022939"/>
    </source>
</evidence>
<evidence type="ECO:0000256" key="1">
    <source>
        <dbReference type="ARBA" id="ARBA00012880"/>
    </source>
</evidence>
<organism evidence="7 8">
    <name type="scientific">Aspergillus ellipticus CBS 707.79</name>
    <dbReference type="NCBI Taxonomy" id="1448320"/>
    <lineage>
        <taxon>Eukaryota</taxon>
        <taxon>Fungi</taxon>
        <taxon>Dikarya</taxon>
        <taxon>Ascomycota</taxon>
        <taxon>Pezizomycotina</taxon>
        <taxon>Eurotiomycetes</taxon>
        <taxon>Eurotiomycetidae</taxon>
        <taxon>Eurotiales</taxon>
        <taxon>Aspergillaceae</taxon>
        <taxon>Aspergillus</taxon>
        <taxon>Aspergillus subgen. Circumdati</taxon>
    </lineage>
</organism>
<dbReference type="InterPro" id="IPR002935">
    <property type="entry name" value="SAM_O-MeTrfase"/>
</dbReference>
<name>A0A319D954_9EURO</name>
<reference evidence="7 8" key="1">
    <citation type="submission" date="2018-02" db="EMBL/GenBank/DDBJ databases">
        <title>The genomes of Aspergillus section Nigri reveals drivers in fungal speciation.</title>
        <authorList>
            <consortium name="DOE Joint Genome Institute"/>
            <person name="Vesth T.C."/>
            <person name="Nybo J."/>
            <person name="Theobald S."/>
            <person name="Brandl J."/>
            <person name="Frisvad J.C."/>
            <person name="Nielsen K.F."/>
            <person name="Lyhne E.K."/>
            <person name="Kogle M.E."/>
            <person name="Kuo A."/>
            <person name="Riley R."/>
            <person name="Clum A."/>
            <person name="Nolan M."/>
            <person name="Lipzen A."/>
            <person name="Salamov A."/>
            <person name="Henrissat B."/>
            <person name="Wiebenga A."/>
            <person name="De vries R.P."/>
            <person name="Grigoriev I.V."/>
            <person name="Mortensen U.H."/>
            <person name="Andersen M.R."/>
            <person name="Baker S.E."/>
        </authorList>
    </citation>
    <scope>NUCLEOTIDE SEQUENCE [LARGE SCALE GENOMIC DNA]</scope>
    <source>
        <strain evidence="7 8">CBS 707.79</strain>
    </source>
</reference>
<dbReference type="InterPro" id="IPR029063">
    <property type="entry name" value="SAM-dependent_MTases_sf"/>
</dbReference>
<keyword evidence="8" id="KW-1185">Reference proteome</keyword>
<dbReference type="GO" id="GO:0006584">
    <property type="term" value="P:catecholamine metabolic process"/>
    <property type="evidence" value="ECO:0007669"/>
    <property type="project" value="UniProtKB-KW"/>
</dbReference>
<gene>
    <name evidence="7" type="ORF">BO71DRAFT_450459</name>
</gene>
<dbReference type="PANTHER" id="PTHR43836:SF2">
    <property type="entry name" value="CATECHOL O-METHYLTRANSFERASE 1-RELATED"/>
    <property type="match status" value="1"/>
</dbReference>
<proteinExistence type="inferred from homology"/>
<dbReference type="AlphaFoldDB" id="A0A319D954"/>
<evidence type="ECO:0000313" key="7">
    <source>
        <dbReference type="EMBL" id="PYH93850.1"/>
    </source>
</evidence>
<sequence>MASDDRIGLLRAYIAEHPRESFQNNPWALMAAIEEFATTKSHMMIFRDSKMKIARTALESMPVKPKVIIEFGTYVGNSALGWGAILKSLHGADAAAEGCRVYTFELDARMVQLSRDFIQLAGLDDVVYVLQGTASESLKRLYEEGQIARGGIDMVFFDHWERYYLSDLLLCEELRIFREGSLAIADNTDVPGAPQYLEHVRAGGGGRLGMVKYETKSYESTAQKGVTNLIEISTIIEA</sequence>
<keyword evidence="5" id="KW-0128">Catecholamine metabolism</keyword>